<dbReference type="RefSeq" id="WP_309925956.1">
    <property type="nucleotide sequence ID" value="NZ_JAVDQZ010000002.1"/>
</dbReference>
<feature type="signal peptide" evidence="1">
    <location>
        <begin position="1"/>
        <end position="28"/>
    </location>
</feature>
<comment type="caution">
    <text evidence="2">The sequence shown here is derived from an EMBL/GenBank/DDBJ whole genome shotgun (WGS) entry which is preliminary data.</text>
</comment>
<evidence type="ECO:0000256" key="1">
    <source>
        <dbReference type="SAM" id="SignalP"/>
    </source>
</evidence>
<dbReference type="InterPro" id="IPR011042">
    <property type="entry name" value="6-blade_b-propeller_TolB-like"/>
</dbReference>
<dbReference type="SUPFAM" id="SSF50952">
    <property type="entry name" value="Soluble quinoprotein glucose dehydrogenase"/>
    <property type="match status" value="1"/>
</dbReference>
<evidence type="ECO:0000313" key="2">
    <source>
        <dbReference type="EMBL" id="MDR6425789.1"/>
    </source>
</evidence>
<accession>A0AAE3XWT6</accession>
<keyword evidence="1" id="KW-0732">Signal</keyword>
<dbReference type="PANTHER" id="PTHR19328">
    <property type="entry name" value="HEDGEHOG-INTERACTING PROTEIN"/>
    <property type="match status" value="1"/>
</dbReference>
<evidence type="ECO:0000313" key="3">
    <source>
        <dbReference type="Proteomes" id="UP001184828"/>
    </source>
</evidence>
<protein>
    <submittedName>
        <fullName evidence="2">Glucose/arabinose dehydrogenase</fullName>
    </submittedName>
</protein>
<gene>
    <name evidence="2" type="ORF">J2738_001918</name>
</gene>
<reference evidence="2" key="1">
    <citation type="submission" date="2023-07" db="EMBL/GenBank/DDBJ databases">
        <title>Sorghum-associated microbial communities from plants grown in Nebraska, USA.</title>
        <authorList>
            <person name="Schachtman D."/>
        </authorList>
    </citation>
    <scope>NUCLEOTIDE SEQUENCE</scope>
    <source>
        <strain evidence="2">DS2114</strain>
    </source>
</reference>
<dbReference type="PANTHER" id="PTHR19328:SF53">
    <property type="entry name" value="MEMBRANE PROTEIN"/>
    <property type="match status" value="1"/>
</dbReference>
<dbReference type="EMBL" id="JAVDQZ010000002">
    <property type="protein sequence ID" value="MDR6425789.1"/>
    <property type="molecule type" value="Genomic_DNA"/>
</dbReference>
<dbReference type="AlphaFoldDB" id="A0AAE3XWT6"/>
<dbReference type="InterPro" id="IPR011041">
    <property type="entry name" value="Quinoprot_gluc/sorb_DH_b-prop"/>
</dbReference>
<proteinExistence type="predicted"/>
<dbReference type="Proteomes" id="UP001184828">
    <property type="component" value="Unassembled WGS sequence"/>
</dbReference>
<dbReference type="Gene3D" id="2.120.10.30">
    <property type="entry name" value="TolB, C-terminal domain"/>
    <property type="match status" value="1"/>
</dbReference>
<name>A0AAE3XWT6_VARPD</name>
<organism evidence="2 3">
    <name type="scientific">Variovorax paradoxus</name>
    <dbReference type="NCBI Taxonomy" id="34073"/>
    <lineage>
        <taxon>Bacteria</taxon>
        <taxon>Pseudomonadati</taxon>
        <taxon>Pseudomonadota</taxon>
        <taxon>Betaproteobacteria</taxon>
        <taxon>Burkholderiales</taxon>
        <taxon>Comamonadaceae</taxon>
        <taxon>Variovorax</taxon>
    </lineage>
</organism>
<feature type="chain" id="PRO_5041905871" evidence="1">
    <location>
        <begin position="29"/>
        <end position="417"/>
    </location>
</feature>
<sequence length="417" mass="44658">MKTNHAIRASLAALAFGCTLLLPVAGHARGYTPQGLCGGYTRLDIGSPAGTCVALLADEAQGLRAPRRILEVAPGRYWVVDMGSWEPRRGRLLEMVLPTEGAAPRRARFSVLAEQLDRPLGLVAGPDGKIYVGESGTIWRTPIPSSPGGALQRETVIDGLPGDGTHPLKELAFGPGGRLYVNVGSDSDACRDASTKQYPLPCPELAGPKPRAAVYEAVLAGPDHRLQSFKPFATGLRNSVALTVLPDGPAKGTVLQGENSIDYEDVGQPPEELNRLQAGRDYGWPYCVGNRQPARGYENRHDCKATEAPLMLWPAHAAPLQMITGPADSRFAGQLLVAWRGHQPPGHRVVGYKLDARGLPSGKPIEWLAGWSPKAGVRPMGRPTGITVDRQGRLLAVEDFNRTILMLLPDTGAAPQK</sequence>